<proteinExistence type="predicted"/>
<feature type="compositionally biased region" description="Low complexity" evidence="1">
    <location>
        <begin position="210"/>
        <end position="220"/>
    </location>
</feature>
<feature type="region of interest" description="Disordered" evidence="1">
    <location>
        <begin position="128"/>
        <end position="153"/>
    </location>
</feature>
<feature type="compositionally biased region" description="Low complexity" evidence="1">
    <location>
        <begin position="176"/>
        <end position="186"/>
    </location>
</feature>
<feature type="region of interest" description="Disordered" evidence="1">
    <location>
        <begin position="171"/>
        <end position="238"/>
    </location>
</feature>
<organism evidence="2 3">
    <name type="scientific">Wallemia hederae</name>
    <dbReference type="NCBI Taxonomy" id="1540922"/>
    <lineage>
        <taxon>Eukaryota</taxon>
        <taxon>Fungi</taxon>
        <taxon>Dikarya</taxon>
        <taxon>Basidiomycota</taxon>
        <taxon>Wallemiomycotina</taxon>
        <taxon>Wallemiomycetes</taxon>
        <taxon>Wallemiales</taxon>
        <taxon>Wallemiaceae</taxon>
        <taxon>Wallemia</taxon>
    </lineage>
</organism>
<evidence type="ECO:0000313" key="3">
    <source>
        <dbReference type="Proteomes" id="UP000310189"/>
    </source>
</evidence>
<keyword evidence="3" id="KW-1185">Reference proteome</keyword>
<evidence type="ECO:0000256" key="1">
    <source>
        <dbReference type="SAM" id="MobiDB-lite"/>
    </source>
</evidence>
<name>A0A4T0FSJ3_9BASI</name>
<feature type="region of interest" description="Disordered" evidence="1">
    <location>
        <begin position="254"/>
        <end position="292"/>
    </location>
</feature>
<feature type="region of interest" description="Disordered" evidence="1">
    <location>
        <begin position="55"/>
        <end position="94"/>
    </location>
</feature>
<dbReference type="OrthoDB" id="10481547at2759"/>
<feature type="compositionally biased region" description="Basic and acidic residues" evidence="1">
    <location>
        <begin position="62"/>
        <end position="94"/>
    </location>
</feature>
<gene>
    <name evidence="2" type="ORF">E3P99_00931</name>
</gene>
<accession>A0A4T0FSJ3</accession>
<sequence>MFANIPKSPSATHFSSIQNDIANRNIRGLPSTARRVISPAKMELLAAQRRFADIGSNSSHHSQHDNTPEHHQMLGTRQRDVGSEYDERPKKRSRTIGERVGEAVYNTAVLAGGIGVAAYRYWKGGNDGDAHAHAQHASAASTSTSFSPDQRIPGAFNFRETDRDEDYVDIVDNNVRPSSGTSTPTRTPRKKMYRVNSRYRTVQSPKSVAKSGKNNSSSRKGGSKKSNTDDNDESSRLDSMSAQLSAMIADGQKALTQPAQLDEEDLQDDTIPPSSSFTFTQSLPHSRSDYSIGEGLRAAASLYSK</sequence>
<comment type="caution">
    <text evidence="2">The sequence shown here is derived from an EMBL/GenBank/DDBJ whole genome shotgun (WGS) entry which is preliminary data.</text>
</comment>
<feature type="compositionally biased region" description="Low complexity" evidence="1">
    <location>
        <begin position="135"/>
        <end position="145"/>
    </location>
</feature>
<protein>
    <submittedName>
        <fullName evidence="2">Uncharacterized protein</fullName>
    </submittedName>
</protein>
<reference evidence="2 3" key="1">
    <citation type="submission" date="2019-03" db="EMBL/GenBank/DDBJ databases">
        <title>Sequencing 23 genomes of Wallemia ichthyophaga.</title>
        <authorList>
            <person name="Gostincar C."/>
        </authorList>
    </citation>
    <scope>NUCLEOTIDE SEQUENCE [LARGE SCALE GENOMIC DNA]</scope>
    <source>
        <strain evidence="2 3">EXF-5753</strain>
    </source>
</reference>
<feature type="compositionally biased region" description="Polar residues" evidence="1">
    <location>
        <begin position="272"/>
        <end position="285"/>
    </location>
</feature>
<dbReference type="AlphaFoldDB" id="A0A4T0FSJ3"/>
<dbReference type="EMBL" id="SPNW01000010">
    <property type="protein sequence ID" value="TIA91787.1"/>
    <property type="molecule type" value="Genomic_DNA"/>
</dbReference>
<evidence type="ECO:0000313" key="2">
    <source>
        <dbReference type="EMBL" id="TIA91787.1"/>
    </source>
</evidence>
<dbReference type="Proteomes" id="UP000310189">
    <property type="component" value="Unassembled WGS sequence"/>
</dbReference>